<evidence type="ECO:0000256" key="12">
    <source>
        <dbReference type="RuleBase" id="RU003661"/>
    </source>
</evidence>
<keyword evidence="6 12" id="KW-0812">Transmembrane</keyword>
<keyword evidence="11 13" id="KW-0472">Membrane</keyword>
<reference evidence="14" key="1">
    <citation type="journal article" date="2024" name="Insect Syst Divers">
        <title>Skimming the skaters: genome skimming improves phylogenetic resolution of Halobatinae (Hemiptera: Gerridae).</title>
        <authorList>
            <person name="Chang J.J.M."/>
            <person name="Raupach M.J."/>
            <person name="Cheng L."/>
            <person name="Damgaard J."/>
            <person name="Hongjamrassilp W."/>
            <person name="Ip Y.C.A."/>
            <person name="Ng M.H.-C."/>
            <person name="Chan W.W.R."/>
            <person name="Kunning I."/>
            <person name="Liang B.J.Y."/>
            <person name="Maggioni D."/>
            <person name="Mana R.R."/>
            <person name="Mishra H."/>
            <person name="Mowe M.A.D."/>
            <person name="Wainwright B.J."/>
            <person name="Whitney J.L."/>
            <person name="Wolfe K."/>
            <person name="Yeo D.C.J."/>
            <person name="Huang D."/>
        </authorList>
    </citation>
    <scope>NUCLEOTIDE SEQUENCE</scope>
</reference>
<dbReference type="GO" id="GO:0045259">
    <property type="term" value="C:proton-transporting ATP synthase complex"/>
    <property type="evidence" value="ECO:0007669"/>
    <property type="project" value="UniProtKB-KW"/>
</dbReference>
<dbReference type="Pfam" id="PF00895">
    <property type="entry name" value="ATP-synt_8"/>
    <property type="match status" value="1"/>
</dbReference>
<accession>A0AB38ZDF3</accession>
<dbReference type="InterPro" id="IPR001421">
    <property type="entry name" value="ATP8_metazoa"/>
</dbReference>
<geneLocation type="mitochondrion" evidence="14"/>
<comment type="subunit">
    <text evidence="3">F-type ATPases have 2 components, CF(1) - the catalytic core - and CF(0) - the membrane proton channel.</text>
</comment>
<protein>
    <recommendedName>
        <fullName evidence="12">ATP synthase complex subunit 8</fullName>
    </recommendedName>
</protein>
<dbReference type="GO" id="GO:0031966">
    <property type="term" value="C:mitochondrial membrane"/>
    <property type="evidence" value="ECO:0007669"/>
    <property type="project" value="UniProtKB-SubCell"/>
</dbReference>
<name>A0AB38ZDF3_9HEMI</name>
<keyword evidence="9 12" id="KW-0406">Ion transport</keyword>
<keyword evidence="4 12" id="KW-0813">Transport</keyword>
<comment type="similarity">
    <text evidence="2 12">Belongs to the ATPase protein 8 family.</text>
</comment>
<evidence type="ECO:0000256" key="5">
    <source>
        <dbReference type="ARBA" id="ARBA00022547"/>
    </source>
</evidence>
<keyword evidence="5 12" id="KW-0138">CF(0)</keyword>
<proteinExistence type="inferred from homology"/>
<keyword evidence="7 12" id="KW-0375">Hydrogen ion transport</keyword>
<sequence length="51" mass="6164">MPQMAPLSWLTLMIMFIISIVIINSMLYFNKNYSTMSNKMKMEKNSINWKW</sequence>
<evidence type="ECO:0000256" key="7">
    <source>
        <dbReference type="ARBA" id="ARBA00022781"/>
    </source>
</evidence>
<dbReference type="GO" id="GO:0015986">
    <property type="term" value="P:proton motive force-driven ATP synthesis"/>
    <property type="evidence" value="ECO:0007669"/>
    <property type="project" value="InterPro"/>
</dbReference>
<evidence type="ECO:0000256" key="13">
    <source>
        <dbReference type="SAM" id="Phobius"/>
    </source>
</evidence>
<evidence type="ECO:0000256" key="2">
    <source>
        <dbReference type="ARBA" id="ARBA00008892"/>
    </source>
</evidence>
<evidence type="ECO:0000256" key="6">
    <source>
        <dbReference type="ARBA" id="ARBA00022692"/>
    </source>
</evidence>
<evidence type="ECO:0000256" key="8">
    <source>
        <dbReference type="ARBA" id="ARBA00022989"/>
    </source>
</evidence>
<keyword evidence="10 12" id="KW-0496">Mitochondrion</keyword>
<comment type="subcellular location">
    <subcellularLocation>
        <location evidence="1 12">Mitochondrion membrane</location>
        <topology evidence="1 12">Single-pass membrane protein</topology>
    </subcellularLocation>
</comment>
<keyword evidence="8 13" id="KW-1133">Transmembrane helix</keyword>
<evidence type="ECO:0000256" key="4">
    <source>
        <dbReference type="ARBA" id="ARBA00022448"/>
    </source>
</evidence>
<evidence type="ECO:0000313" key="14">
    <source>
        <dbReference type="EMBL" id="WVV19485.1"/>
    </source>
</evidence>
<evidence type="ECO:0000256" key="1">
    <source>
        <dbReference type="ARBA" id="ARBA00004304"/>
    </source>
</evidence>
<evidence type="ECO:0000256" key="3">
    <source>
        <dbReference type="ARBA" id="ARBA00011291"/>
    </source>
</evidence>
<dbReference type="AlphaFoldDB" id="A0AB38ZDF3"/>
<organism evidence="14">
    <name type="scientific">Esakia lundbladi</name>
    <dbReference type="NCBI Taxonomy" id="3095926"/>
    <lineage>
        <taxon>Eukaryota</taxon>
        <taxon>Metazoa</taxon>
        <taxon>Ecdysozoa</taxon>
        <taxon>Arthropoda</taxon>
        <taxon>Hexapoda</taxon>
        <taxon>Insecta</taxon>
        <taxon>Pterygota</taxon>
        <taxon>Neoptera</taxon>
        <taxon>Paraneoptera</taxon>
        <taxon>Hemiptera</taxon>
        <taxon>Heteroptera</taxon>
        <taxon>Gerromorpha</taxon>
        <taxon>Gerroidea</taxon>
        <taxon>Gerridae</taxon>
        <taxon>Halobatinae</taxon>
        <taxon>Esakia</taxon>
    </lineage>
</organism>
<evidence type="ECO:0000256" key="11">
    <source>
        <dbReference type="ARBA" id="ARBA00023136"/>
    </source>
</evidence>
<evidence type="ECO:0000256" key="10">
    <source>
        <dbReference type="ARBA" id="ARBA00023128"/>
    </source>
</evidence>
<dbReference type="GO" id="GO:0015078">
    <property type="term" value="F:proton transmembrane transporter activity"/>
    <property type="evidence" value="ECO:0007669"/>
    <property type="project" value="InterPro"/>
</dbReference>
<dbReference type="EMBL" id="PP003867">
    <property type="protein sequence ID" value="WVV19485.1"/>
    <property type="molecule type" value="Genomic_DNA"/>
</dbReference>
<feature type="transmembrane region" description="Helical" evidence="13">
    <location>
        <begin position="6"/>
        <end position="29"/>
    </location>
</feature>
<evidence type="ECO:0000256" key="9">
    <source>
        <dbReference type="ARBA" id="ARBA00023065"/>
    </source>
</evidence>